<feature type="binding site" evidence="2">
    <location>
        <position position="11"/>
    </location>
    <ligand>
        <name>Fe cation</name>
        <dbReference type="ChEBI" id="CHEBI:24875"/>
        <label>1</label>
    </ligand>
</feature>
<organism evidence="3 4">
    <name type="scientific">Luteolibacter luteus</name>
    <dbReference type="NCBI Taxonomy" id="2728835"/>
    <lineage>
        <taxon>Bacteria</taxon>
        <taxon>Pseudomonadati</taxon>
        <taxon>Verrucomicrobiota</taxon>
        <taxon>Verrucomicrobiia</taxon>
        <taxon>Verrucomicrobiales</taxon>
        <taxon>Verrucomicrobiaceae</taxon>
        <taxon>Luteolibacter</taxon>
    </lineage>
</organism>
<feature type="binding site" evidence="2">
    <location>
        <position position="180"/>
    </location>
    <ligand>
        <name>Fe cation</name>
        <dbReference type="ChEBI" id="CHEBI:24875"/>
        <label>2</label>
    </ligand>
</feature>
<dbReference type="PIRSF" id="PIRSF004789">
    <property type="entry name" value="DR1281"/>
    <property type="match status" value="1"/>
</dbReference>
<keyword evidence="4" id="KW-1185">Reference proteome</keyword>
<sequence>MEPLRILFLGDIVGEPGRKAVIEHLPALRKELELDFIIVNGENSAGGRGITPRIAIDLLRAGAAVITTGDHVWDQAEIVDYFPTEPRLLRPINYPADTPGSGSVVLETPKGKVGVIQAQGRSFMQPPLENPFLMVEVEAERLRADGVQVIFMDMHAETTSEKIAMCWALDGKVSVIVGTHTHVQTADERILAGGTGCLTDAGMCGPDDSILGRAPESVVWRFRTGMPTRFPIAQGPVRLCGVVADVDPENGRCVAISRFNRLISSKEVAESPETAGSGVAEVVGNQ</sequence>
<evidence type="ECO:0000313" key="3">
    <source>
        <dbReference type="EMBL" id="QJE97521.1"/>
    </source>
</evidence>
<feature type="binding site" evidence="2">
    <location>
        <position position="42"/>
    </location>
    <ligand>
        <name>Fe cation</name>
        <dbReference type="ChEBI" id="CHEBI:24875"/>
        <label>2</label>
    </ligand>
</feature>
<feature type="binding site" evidence="2">
    <location>
        <position position="182"/>
    </location>
    <ligand>
        <name>Fe cation</name>
        <dbReference type="ChEBI" id="CHEBI:24875"/>
        <label>1</label>
    </ligand>
</feature>
<dbReference type="Gene3D" id="3.60.21.10">
    <property type="match status" value="1"/>
</dbReference>
<dbReference type="CDD" id="cd07382">
    <property type="entry name" value="MPP_DR1281"/>
    <property type="match status" value="1"/>
</dbReference>
<dbReference type="Proteomes" id="UP000501812">
    <property type="component" value="Chromosome"/>
</dbReference>
<feature type="binding site" evidence="2">
    <location>
        <position position="70"/>
    </location>
    <ligand>
        <name>Fe cation</name>
        <dbReference type="ChEBI" id="CHEBI:24875"/>
        <label>2</label>
    </ligand>
</feature>
<dbReference type="KEGG" id="luo:HHL09_17595"/>
<dbReference type="EMBL" id="CP051774">
    <property type="protein sequence ID" value="QJE97521.1"/>
    <property type="molecule type" value="Genomic_DNA"/>
</dbReference>
<evidence type="ECO:0000313" key="4">
    <source>
        <dbReference type="Proteomes" id="UP000501812"/>
    </source>
</evidence>
<protein>
    <submittedName>
        <fullName evidence="3">TIGR00282 family metallophosphoesterase</fullName>
    </submittedName>
</protein>
<feature type="binding site" evidence="2">
    <location>
        <position position="42"/>
    </location>
    <ligand>
        <name>Fe cation</name>
        <dbReference type="ChEBI" id="CHEBI:24875"/>
        <label>1</label>
    </ligand>
</feature>
<evidence type="ECO:0000256" key="1">
    <source>
        <dbReference type="PIRSR" id="PIRSR004789-50"/>
    </source>
</evidence>
<dbReference type="AlphaFoldDB" id="A0A858RLP1"/>
<accession>A0A858RLP1</accession>
<dbReference type="PANTHER" id="PTHR36303">
    <property type="entry name" value="2',3'-CYCLIC-NUCLEOTIDE 2'-PHOSPHODIESTERASE"/>
    <property type="match status" value="1"/>
</dbReference>
<gene>
    <name evidence="3" type="ORF">HHL09_17595</name>
</gene>
<reference evidence="3 4" key="1">
    <citation type="submission" date="2020-04" db="EMBL/GenBank/DDBJ databases">
        <title>Luteolibacter sp. G-1-1-1 isolated from soil.</title>
        <authorList>
            <person name="Dahal R.H."/>
        </authorList>
    </citation>
    <scope>NUCLEOTIDE SEQUENCE [LARGE SCALE GENOMIC DNA]</scope>
    <source>
        <strain evidence="3 4">G-1-1-1</strain>
    </source>
</reference>
<dbReference type="NCBIfam" id="TIGR00282">
    <property type="entry name" value="TIGR00282 family metallophosphoesterase"/>
    <property type="match status" value="1"/>
</dbReference>
<dbReference type="GO" id="GO:0004113">
    <property type="term" value="F:2',3'-cyclic-nucleotide 3'-phosphodiesterase activity"/>
    <property type="evidence" value="ECO:0007669"/>
    <property type="project" value="TreeGrafter"/>
</dbReference>
<evidence type="ECO:0000256" key="2">
    <source>
        <dbReference type="PIRSR" id="PIRSR004789-51"/>
    </source>
</evidence>
<feature type="binding site" evidence="2">
    <location>
        <position position="155"/>
    </location>
    <ligand>
        <name>Fe cation</name>
        <dbReference type="ChEBI" id="CHEBI:24875"/>
        <label>2</label>
    </ligand>
</feature>
<dbReference type="GO" id="GO:0046872">
    <property type="term" value="F:metal ion binding"/>
    <property type="evidence" value="ECO:0007669"/>
    <property type="project" value="UniProtKB-KW"/>
</dbReference>
<feature type="active site" description="Proton donor" evidence="1">
    <location>
        <position position="71"/>
    </location>
</feature>
<proteinExistence type="predicted"/>
<name>A0A858RLP1_9BACT</name>
<dbReference type="RefSeq" id="WP_169455945.1">
    <property type="nucleotide sequence ID" value="NZ_CP051774.1"/>
</dbReference>
<feature type="binding site" evidence="2">
    <location>
        <position position="43"/>
    </location>
    <ligand>
        <name>Fe cation</name>
        <dbReference type="ChEBI" id="CHEBI:24875"/>
        <label>1</label>
    </ligand>
</feature>
<dbReference type="InterPro" id="IPR005235">
    <property type="entry name" value="YmdB-like"/>
</dbReference>
<keyword evidence="2" id="KW-0479">Metal-binding</keyword>
<dbReference type="InterPro" id="IPR029052">
    <property type="entry name" value="Metallo-depent_PP-like"/>
</dbReference>
<dbReference type="Pfam" id="PF13277">
    <property type="entry name" value="YmdB"/>
    <property type="match status" value="1"/>
</dbReference>
<dbReference type="SUPFAM" id="SSF56300">
    <property type="entry name" value="Metallo-dependent phosphatases"/>
    <property type="match status" value="1"/>
</dbReference>
<dbReference type="PANTHER" id="PTHR36303:SF1">
    <property type="entry name" value="2',3'-CYCLIC-NUCLEOTIDE 2'-PHOSPHODIESTERASE"/>
    <property type="match status" value="1"/>
</dbReference>